<dbReference type="AlphaFoldDB" id="A0A0M3K6I7"/>
<name>A0A0M3K6I7_ANISI</name>
<dbReference type="WBParaSite" id="ASIM_0001657801-mRNA-1">
    <property type="protein sequence ID" value="ASIM_0001657801-mRNA-1"/>
    <property type="gene ID" value="ASIM_0001657801"/>
</dbReference>
<organism evidence="4">
    <name type="scientific">Anisakis simplex</name>
    <name type="common">Herring worm</name>
    <dbReference type="NCBI Taxonomy" id="6269"/>
    <lineage>
        <taxon>Eukaryota</taxon>
        <taxon>Metazoa</taxon>
        <taxon>Ecdysozoa</taxon>
        <taxon>Nematoda</taxon>
        <taxon>Chromadorea</taxon>
        <taxon>Rhabditida</taxon>
        <taxon>Spirurina</taxon>
        <taxon>Ascaridomorpha</taxon>
        <taxon>Ascaridoidea</taxon>
        <taxon>Anisakidae</taxon>
        <taxon>Anisakis</taxon>
        <taxon>Anisakis simplex complex</taxon>
    </lineage>
</organism>
<feature type="coiled-coil region" evidence="1">
    <location>
        <begin position="87"/>
        <end position="114"/>
    </location>
</feature>
<evidence type="ECO:0000313" key="4">
    <source>
        <dbReference type="WBParaSite" id="ASIM_0001657801-mRNA-1"/>
    </source>
</evidence>
<reference evidence="4" key="1">
    <citation type="submission" date="2017-02" db="UniProtKB">
        <authorList>
            <consortium name="WormBaseParasite"/>
        </authorList>
    </citation>
    <scope>IDENTIFICATION</scope>
</reference>
<evidence type="ECO:0000256" key="1">
    <source>
        <dbReference type="SAM" id="Coils"/>
    </source>
</evidence>
<proteinExistence type="predicted"/>
<evidence type="ECO:0000313" key="3">
    <source>
        <dbReference type="Proteomes" id="UP000267096"/>
    </source>
</evidence>
<sequence length="200" mass="22786">MCTEGQSVKSPQRTHLKARRQIGEANVAGSILKQKLLQFVEDASRMCTIKLIILVCCCFALALADRDQLFRLLPVPKFAEGASPKAIKELRAILRDMTQSKRNLNERVAEWADQQGPKFRKAYDEAMKDMKEHAKEVLKKLPTLDVSDEIKDVVKKILELRLDDSISIHEEMLQGIKLVRPLSFRDIMTVREILSPFATP</sequence>
<reference evidence="2 3" key="2">
    <citation type="submission" date="2018-11" db="EMBL/GenBank/DDBJ databases">
        <authorList>
            <consortium name="Pathogen Informatics"/>
        </authorList>
    </citation>
    <scope>NUCLEOTIDE SEQUENCE [LARGE SCALE GENOMIC DNA]</scope>
</reference>
<protein>
    <submittedName>
        <fullName evidence="4">DUF148 domain-containing protein</fullName>
    </submittedName>
</protein>
<keyword evidence="1" id="KW-0175">Coiled coil</keyword>
<evidence type="ECO:0000313" key="2">
    <source>
        <dbReference type="EMBL" id="VDK56585.1"/>
    </source>
</evidence>
<accession>A0A0M3K6I7</accession>
<dbReference type="Proteomes" id="UP000267096">
    <property type="component" value="Unassembled WGS sequence"/>
</dbReference>
<gene>
    <name evidence="2" type="ORF">ASIM_LOCUS15985</name>
</gene>
<keyword evidence="3" id="KW-1185">Reference proteome</keyword>
<dbReference type="EMBL" id="UYRR01032717">
    <property type="protein sequence ID" value="VDK56585.1"/>
    <property type="molecule type" value="Genomic_DNA"/>
</dbReference>